<accession>A0A0X3BJN1</accession>
<keyword evidence="1" id="KW-0812">Transmembrane</keyword>
<protein>
    <recommendedName>
        <fullName evidence="4">DUF5305 domain-containing protein</fullName>
    </recommendedName>
</protein>
<evidence type="ECO:0000313" key="2">
    <source>
        <dbReference type="EMBL" id="CVK32171.1"/>
    </source>
</evidence>
<keyword evidence="1" id="KW-0472">Membrane</keyword>
<dbReference type="InterPro" id="IPR035185">
    <property type="entry name" value="DUF5305"/>
</dbReference>
<keyword evidence="1" id="KW-1133">Transmembrane helix</keyword>
<evidence type="ECO:0000256" key="1">
    <source>
        <dbReference type="SAM" id="Phobius"/>
    </source>
</evidence>
<dbReference type="AlphaFoldDB" id="A0A0X3BJN1"/>
<evidence type="ECO:0000313" key="3">
    <source>
        <dbReference type="Proteomes" id="UP000069850"/>
    </source>
</evidence>
<proteinExistence type="predicted"/>
<reference evidence="2 3" key="1">
    <citation type="submission" date="2016-01" db="EMBL/GenBank/DDBJ databases">
        <authorList>
            <person name="Manzoor S."/>
        </authorList>
    </citation>
    <scope>NUCLEOTIDE SEQUENCE [LARGE SCALE GENOMIC DNA]</scope>
    <source>
        <strain evidence="2">Methanoculleus sp MAB1</strain>
    </source>
</reference>
<dbReference type="EMBL" id="LT158599">
    <property type="protein sequence ID" value="CVK32171.1"/>
    <property type="molecule type" value="Genomic_DNA"/>
</dbReference>
<gene>
    <name evidence="2" type="ORF">MMAB1_0957</name>
</gene>
<dbReference type="Pfam" id="PF17231">
    <property type="entry name" value="DUF5305"/>
    <property type="match status" value="1"/>
</dbReference>
<feature type="transmembrane region" description="Helical" evidence="1">
    <location>
        <begin position="240"/>
        <end position="258"/>
    </location>
</feature>
<sequence>MYWRIRKFQSLTSEKFTLVLPIVIVCVIISGFFVYSSWYMPEYRDVTVDLPWYSIGGEYEYRAVVSEGNPLWPVGTTLTDNPVYFFAATPELQTTFTFLAEGEDVDLDVVSHTVAVLSMKESETTYWSKEVVIAENAGPLKSGVYQNSFTLDMEDMQQRMNEIREYLGFQRGTPVVDLVTTTVFSGTVDGKQVNEHREYLMPITLGAGHYSISDNRSFAEAVTARQTETIAVYPPPHQQYAAVFLLLVSVGMLLWVVISRSPRFKPSADTLQALEQEAVHARYRDWMSQGRFDHSIAAHRIELGSLEDIVSAAVDMNQRVIYDDDEKTYFFLHDAILYVYEPADSR</sequence>
<dbReference type="KEGG" id="mema:MMAB1_0957"/>
<organism evidence="2 3">
    <name type="scientific">Methanoculleus bourgensis</name>
    <dbReference type="NCBI Taxonomy" id="83986"/>
    <lineage>
        <taxon>Archaea</taxon>
        <taxon>Methanobacteriati</taxon>
        <taxon>Methanobacteriota</taxon>
        <taxon>Stenosarchaea group</taxon>
        <taxon>Methanomicrobia</taxon>
        <taxon>Methanomicrobiales</taxon>
        <taxon>Methanomicrobiaceae</taxon>
        <taxon>Methanoculleus</taxon>
    </lineage>
</organism>
<dbReference type="Proteomes" id="UP000069850">
    <property type="component" value="Chromosome 1"/>
</dbReference>
<evidence type="ECO:0008006" key="4">
    <source>
        <dbReference type="Google" id="ProtNLM"/>
    </source>
</evidence>
<feature type="transmembrane region" description="Helical" evidence="1">
    <location>
        <begin position="16"/>
        <end position="38"/>
    </location>
</feature>
<name>A0A0X3BJN1_9EURY</name>